<dbReference type="EMBL" id="UINC01027176">
    <property type="protein sequence ID" value="SVB05983.1"/>
    <property type="molecule type" value="Genomic_DNA"/>
</dbReference>
<gene>
    <name evidence="1" type="ORF">METZ01_LOCUS158837</name>
</gene>
<dbReference type="AlphaFoldDB" id="A0A382AY99"/>
<dbReference type="Gene3D" id="2.130.10.10">
    <property type="entry name" value="YVTN repeat-like/Quinoprotein amine dehydrogenase"/>
    <property type="match status" value="1"/>
</dbReference>
<sequence length="699" mass="79062">AEQPKIPVSAGVFPQEMRVFHTEKEGLPSNDVWAVTVAKDGRVVARTAKGDAVLKDGKWSATDDFTALFKAKKTVPVAMRAVLNKAGAVLVVARGPEGQVAVGTERGLFLSDHEGTRQVFPRDGNKSWAPTGVSVSYDGLGRLWFASYQGAGRYGKGAWSLYTGAEGLPYDDMSAVAGCADGTVWFGTAIGAIRFDGSAWAYRQGKRWLPGDEVRDIAVDAGGNAWVATAGGLSFIHFKGMTLAEKAKYYEDEIDRYHRRTEFGYVIDAHAPAQGKKENLSLGDSDNDGLWTSMYGAGECFAYGATKDPEAKRRARDSFRALSFLSEAPRGSEHEPPRGFIARTVLETTSDKNPNSGGYTIENQLRKKQRDGYWRVYEPRWPKSSDGGYYWKSDTSSDELDGHYFFYPLYYDLVAETEEEKSAVREIVRANIDHLIGHDFSMHDHAGKTRWAVYGPKDINQDPEWHEERGLKSISILSYLNVAFHMTGDMKYRKVAKELRDKHSYHINVMWPKYQRGIGSGNQSDDEMAFMSYYNLIKYEPDPKLKRLYVASFANSWRQEEPEMNPFFNFCFASQAMGIEFTNIWGTFDLSPWETWLDDSINTLRRFPLDRFDWRHTNHHRKDLILLSDHWADAYDDKFRGRGYRNNGKVLPVDERFFNHWNASPWELDTGGGGHVIGTGTVYTLPYYMGLYHGFIAAD</sequence>
<evidence type="ECO:0000313" key="1">
    <source>
        <dbReference type="EMBL" id="SVB05983.1"/>
    </source>
</evidence>
<protein>
    <submittedName>
        <fullName evidence="1">Uncharacterized protein</fullName>
    </submittedName>
</protein>
<feature type="non-terminal residue" evidence="1">
    <location>
        <position position="1"/>
    </location>
</feature>
<accession>A0A382AY99</accession>
<organism evidence="1">
    <name type="scientific">marine metagenome</name>
    <dbReference type="NCBI Taxonomy" id="408172"/>
    <lineage>
        <taxon>unclassified sequences</taxon>
        <taxon>metagenomes</taxon>
        <taxon>ecological metagenomes</taxon>
    </lineage>
</organism>
<dbReference type="SUPFAM" id="SSF63829">
    <property type="entry name" value="Calcium-dependent phosphotriesterase"/>
    <property type="match status" value="1"/>
</dbReference>
<proteinExistence type="predicted"/>
<reference evidence="1" key="1">
    <citation type="submission" date="2018-05" db="EMBL/GenBank/DDBJ databases">
        <authorList>
            <person name="Lanie J.A."/>
            <person name="Ng W.-L."/>
            <person name="Kazmierczak K.M."/>
            <person name="Andrzejewski T.M."/>
            <person name="Davidsen T.M."/>
            <person name="Wayne K.J."/>
            <person name="Tettelin H."/>
            <person name="Glass J.I."/>
            <person name="Rusch D."/>
            <person name="Podicherti R."/>
            <person name="Tsui H.-C.T."/>
            <person name="Winkler M.E."/>
        </authorList>
    </citation>
    <scope>NUCLEOTIDE SEQUENCE</scope>
</reference>
<dbReference type="InterPro" id="IPR015943">
    <property type="entry name" value="WD40/YVTN_repeat-like_dom_sf"/>
</dbReference>
<name>A0A382AY99_9ZZZZ</name>